<sequence>MANVMTIFFSMKGQTIGPFMKIRNQEIGNTAMAAGYVQNAVGGEIAELVPDKQYPKDHMELIREAQDEYDNGVRVPLKEYPDIKDADTVFLGYPNWWGHLPMPVVSFLEHYDWTGVRIIPFCSNEGSGLSATVEDIRKYAAHAQVEKGLSITGSRTQKSEKKIMKWAENQLNA</sequence>
<dbReference type="RefSeq" id="WP_183327534.1">
    <property type="nucleotide sequence ID" value="NZ_JACHHK010000002.1"/>
</dbReference>
<dbReference type="Pfam" id="PF12682">
    <property type="entry name" value="Flavodoxin_4"/>
    <property type="match status" value="1"/>
</dbReference>
<evidence type="ECO:0000259" key="1">
    <source>
        <dbReference type="Pfam" id="PF12682"/>
    </source>
</evidence>
<proteinExistence type="predicted"/>
<feature type="domain" description="Flavodoxin-like" evidence="1">
    <location>
        <begin position="78"/>
        <end position="169"/>
    </location>
</feature>
<dbReference type="PANTHER" id="PTHR39201:SF1">
    <property type="entry name" value="FLAVODOXIN-LIKE DOMAIN-CONTAINING PROTEIN"/>
    <property type="match status" value="1"/>
</dbReference>
<dbReference type="GO" id="GO:0010181">
    <property type="term" value="F:FMN binding"/>
    <property type="evidence" value="ECO:0007669"/>
    <property type="project" value="InterPro"/>
</dbReference>
<dbReference type="SUPFAM" id="SSF52218">
    <property type="entry name" value="Flavoproteins"/>
    <property type="match status" value="1"/>
</dbReference>
<dbReference type="GO" id="GO:0016651">
    <property type="term" value="F:oxidoreductase activity, acting on NAD(P)H"/>
    <property type="evidence" value="ECO:0007669"/>
    <property type="project" value="UniProtKB-ARBA"/>
</dbReference>
<name>A0A7W8CW44_9FIRM</name>
<evidence type="ECO:0000313" key="2">
    <source>
        <dbReference type="EMBL" id="MBB5182670.1"/>
    </source>
</evidence>
<dbReference type="InterPro" id="IPR008254">
    <property type="entry name" value="Flavodoxin/NO_synth"/>
</dbReference>
<keyword evidence="3" id="KW-1185">Reference proteome</keyword>
<reference evidence="2 3" key="1">
    <citation type="submission" date="2020-08" db="EMBL/GenBank/DDBJ databases">
        <title>Genomic Encyclopedia of Type Strains, Phase IV (KMG-IV): sequencing the most valuable type-strain genomes for metagenomic binning, comparative biology and taxonomic classification.</title>
        <authorList>
            <person name="Goeker M."/>
        </authorList>
    </citation>
    <scope>NUCLEOTIDE SEQUENCE [LARGE SCALE GENOMIC DNA]</scope>
    <source>
        <strain evidence="2 3">DSM 25799</strain>
    </source>
</reference>
<accession>A0A7W8CW44</accession>
<dbReference type="InterPro" id="IPR029039">
    <property type="entry name" value="Flavoprotein-like_sf"/>
</dbReference>
<protein>
    <submittedName>
        <fullName evidence="2">Flavodoxin</fullName>
    </submittedName>
</protein>
<dbReference type="PANTHER" id="PTHR39201">
    <property type="entry name" value="EXPORTED PROTEIN-RELATED"/>
    <property type="match status" value="1"/>
</dbReference>
<dbReference type="AlphaFoldDB" id="A0A7W8CW44"/>
<evidence type="ECO:0000313" key="3">
    <source>
        <dbReference type="Proteomes" id="UP000539953"/>
    </source>
</evidence>
<dbReference type="EMBL" id="JACHHK010000002">
    <property type="protein sequence ID" value="MBB5182670.1"/>
    <property type="molecule type" value="Genomic_DNA"/>
</dbReference>
<dbReference type="Proteomes" id="UP000539953">
    <property type="component" value="Unassembled WGS sequence"/>
</dbReference>
<dbReference type="Gene3D" id="3.40.50.360">
    <property type="match status" value="1"/>
</dbReference>
<organism evidence="2 3">
    <name type="scientific">Catenisphaera adipataccumulans</name>
    <dbReference type="NCBI Taxonomy" id="700500"/>
    <lineage>
        <taxon>Bacteria</taxon>
        <taxon>Bacillati</taxon>
        <taxon>Bacillota</taxon>
        <taxon>Erysipelotrichia</taxon>
        <taxon>Erysipelotrichales</taxon>
        <taxon>Erysipelotrichaceae</taxon>
        <taxon>Catenisphaera</taxon>
    </lineage>
</organism>
<gene>
    <name evidence="2" type="ORF">HNQ47_000689</name>
</gene>
<comment type="caution">
    <text evidence="2">The sequence shown here is derived from an EMBL/GenBank/DDBJ whole genome shotgun (WGS) entry which is preliminary data.</text>
</comment>